<dbReference type="EMBL" id="KM224878">
    <property type="protein sequence ID" value="AII27065.1"/>
    <property type="molecule type" value="Genomic_DNA"/>
</dbReference>
<gene>
    <name evidence="1" type="ORF">ICP22011A_0021</name>
</gene>
<protein>
    <submittedName>
        <fullName evidence="1">Uncharacterized protein</fullName>
    </submittedName>
</protein>
<name>A0A076G507_9CAUD</name>
<accession>A0A076G507</accession>
<reference evidence="2" key="1">
    <citation type="journal article" date="2014" name="Elife">
        <title>Evolutionary consequences of intra-patient phage predation on microbial populations.</title>
        <authorList>
            <person name="Seed K.D."/>
            <person name="Yen M."/>
            <person name="Shapiro B.J."/>
            <person name="Hilaire I.J."/>
            <person name="Charles R.C."/>
            <person name="Teng J.E."/>
            <person name="Ivers L.C."/>
            <person name="Boncy J."/>
            <person name="Harris J.B."/>
            <person name="Camilli A."/>
        </authorList>
    </citation>
    <scope>NUCLEOTIDE SEQUENCE [LARGE SCALE GENOMIC DNA]</scope>
</reference>
<dbReference type="Proteomes" id="UP000028661">
    <property type="component" value="Segment"/>
</dbReference>
<evidence type="ECO:0000313" key="1">
    <source>
        <dbReference type="EMBL" id="AII27065.1"/>
    </source>
</evidence>
<sequence>MKKEFKDSMGRWITQGLFLEKGYKPSSIYTIQDEDRMYKGEKYLSIKRLFIEKYIEDPTEMKFARECLGGWQHWKKIKANQELYAMYEEWKEEAEIQVRSIGVRSAMEMARDGKSFAAAKWLAEAGYDKRGAGRPSKEEIVRETRIASRVKDELEEDYERLLGGMSE</sequence>
<organism evidence="1 2">
    <name type="scientific">Vibrio phage ICP2_2011_A</name>
    <dbReference type="NCBI Taxonomy" id="1529057"/>
    <lineage>
        <taxon>Viruses</taxon>
        <taxon>Duplodnaviria</taxon>
        <taxon>Heunggongvirae</taxon>
        <taxon>Uroviricota</taxon>
        <taxon>Caudoviricetes</taxon>
        <taxon>Zobellviridae</taxon>
        <taxon>Icepovirus</taxon>
        <taxon>Icepovirus bengalense</taxon>
    </lineage>
</organism>
<proteinExistence type="predicted"/>
<evidence type="ECO:0000313" key="2">
    <source>
        <dbReference type="Proteomes" id="UP000028661"/>
    </source>
</evidence>